<dbReference type="Proteomes" id="UP000618818">
    <property type="component" value="Unassembled WGS sequence"/>
</dbReference>
<dbReference type="EMBL" id="JACXYZ010000001">
    <property type="protein sequence ID" value="MBD3924520.1"/>
    <property type="molecule type" value="Genomic_DNA"/>
</dbReference>
<evidence type="ECO:0000256" key="2">
    <source>
        <dbReference type="ARBA" id="ARBA00022679"/>
    </source>
</evidence>
<sequence length="332" mass="34822">MTWTTARGLAERGHDVTLFAGPGSDTSLPVRLLPLSTVQVSTVAMADKFAPGPGWLAEHHAYLALMLSLARTGAEEYDVVHNNSLHHLPIAMAAAVDVPMVTTLHTPPLPMIESALALCPRPPRFVAVSEWTAQSWRHAVDSDVVLNGLDLRDWPAGPGGGPAVWSGRIVPEKAPHLAIEACRIAGVPLVLAGPVQDRAYFDREVAPLLGDDAHYAGHLAQRDLSALLRRASVAVVTPMWDEPYGLVAAEAMASGTPVATFARGGLSQVVSPQGGVLAAPGDAAALAEAVVAAAGLDRDGVRAYAESTCSADAMVESYLDIYAELTRQDDAA</sequence>
<organism evidence="5 6">
    <name type="scientific">Nocardioides cavernae</name>
    <dbReference type="NCBI Taxonomy" id="1921566"/>
    <lineage>
        <taxon>Bacteria</taxon>
        <taxon>Bacillati</taxon>
        <taxon>Actinomycetota</taxon>
        <taxon>Actinomycetes</taxon>
        <taxon>Propionibacteriales</taxon>
        <taxon>Nocardioidaceae</taxon>
        <taxon>Nocardioides</taxon>
    </lineage>
</organism>
<keyword evidence="6" id="KW-1185">Reference proteome</keyword>
<dbReference type="Pfam" id="PF00534">
    <property type="entry name" value="Glycos_transf_1"/>
    <property type="match status" value="1"/>
</dbReference>
<accession>A0ABR8N9F8</accession>
<feature type="domain" description="Glycosyl transferase family 1" evidence="3">
    <location>
        <begin position="166"/>
        <end position="290"/>
    </location>
</feature>
<dbReference type="Gene3D" id="3.40.50.2000">
    <property type="entry name" value="Glycogen Phosphorylase B"/>
    <property type="match status" value="2"/>
</dbReference>
<dbReference type="PANTHER" id="PTHR45947">
    <property type="entry name" value="SULFOQUINOVOSYL TRANSFERASE SQD2"/>
    <property type="match status" value="1"/>
</dbReference>
<reference evidence="5 6" key="1">
    <citation type="submission" date="2020-09" db="EMBL/GenBank/DDBJ databases">
        <title>novel species in genus Nocardioides.</title>
        <authorList>
            <person name="Zhang G."/>
        </authorList>
    </citation>
    <scope>NUCLEOTIDE SEQUENCE [LARGE SCALE GENOMIC DNA]</scope>
    <source>
        <strain evidence="5 6">KCTC 39551</strain>
    </source>
</reference>
<feature type="domain" description="Glycosyltransferase subfamily 4-like N-terminal" evidence="4">
    <location>
        <begin position="3"/>
        <end position="151"/>
    </location>
</feature>
<evidence type="ECO:0000313" key="5">
    <source>
        <dbReference type="EMBL" id="MBD3924520.1"/>
    </source>
</evidence>
<dbReference type="InterPro" id="IPR050194">
    <property type="entry name" value="Glycosyltransferase_grp1"/>
</dbReference>
<comment type="caution">
    <text evidence="5">The sequence shown here is derived from an EMBL/GenBank/DDBJ whole genome shotgun (WGS) entry which is preliminary data.</text>
</comment>
<keyword evidence="1" id="KW-0328">Glycosyltransferase</keyword>
<keyword evidence="2" id="KW-0808">Transferase</keyword>
<evidence type="ECO:0000259" key="4">
    <source>
        <dbReference type="Pfam" id="PF13439"/>
    </source>
</evidence>
<dbReference type="PANTHER" id="PTHR45947:SF3">
    <property type="entry name" value="SULFOQUINOVOSYL TRANSFERASE SQD2"/>
    <property type="match status" value="1"/>
</dbReference>
<proteinExistence type="predicted"/>
<dbReference type="SUPFAM" id="SSF53756">
    <property type="entry name" value="UDP-Glycosyltransferase/glycogen phosphorylase"/>
    <property type="match status" value="1"/>
</dbReference>
<evidence type="ECO:0000259" key="3">
    <source>
        <dbReference type="Pfam" id="PF00534"/>
    </source>
</evidence>
<evidence type="ECO:0000313" key="6">
    <source>
        <dbReference type="Proteomes" id="UP000618818"/>
    </source>
</evidence>
<name>A0ABR8N9F8_9ACTN</name>
<gene>
    <name evidence="5" type="ORF">IEZ26_07815</name>
</gene>
<dbReference type="InterPro" id="IPR028098">
    <property type="entry name" value="Glyco_trans_4-like_N"/>
</dbReference>
<protein>
    <submittedName>
        <fullName evidence="5">Glycosyltransferase</fullName>
    </submittedName>
</protein>
<evidence type="ECO:0000256" key="1">
    <source>
        <dbReference type="ARBA" id="ARBA00022676"/>
    </source>
</evidence>
<dbReference type="InterPro" id="IPR001296">
    <property type="entry name" value="Glyco_trans_1"/>
</dbReference>
<dbReference type="Pfam" id="PF13439">
    <property type="entry name" value="Glyco_transf_4"/>
    <property type="match status" value="1"/>
</dbReference>